<dbReference type="RefSeq" id="WP_116574622.1">
    <property type="nucleotide sequence ID" value="NZ_QDGZ01000018.1"/>
</dbReference>
<gene>
    <name evidence="3" type="ORF">DDE18_22270</name>
</gene>
<protein>
    <submittedName>
        <fullName evidence="3">Cysteine hydrolase</fullName>
    </submittedName>
</protein>
<dbReference type="SUPFAM" id="SSF52499">
    <property type="entry name" value="Isochorismatase-like hydrolases"/>
    <property type="match status" value="1"/>
</dbReference>
<evidence type="ECO:0000313" key="3">
    <source>
        <dbReference type="EMBL" id="PVG80625.1"/>
    </source>
</evidence>
<dbReference type="PANTHER" id="PTHR43540">
    <property type="entry name" value="PEROXYUREIDOACRYLATE/UREIDOACRYLATE AMIDOHYDROLASE-RELATED"/>
    <property type="match status" value="1"/>
</dbReference>
<dbReference type="GO" id="GO:0016787">
    <property type="term" value="F:hydrolase activity"/>
    <property type="evidence" value="ECO:0007669"/>
    <property type="project" value="UniProtKB-KW"/>
</dbReference>
<evidence type="ECO:0000313" key="4">
    <source>
        <dbReference type="Proteomes" id="UP000246018"/>
    </source>
</evidence>
<keyword evidence="4" id="KW-1185">Reference proteome</keyword>
<dbReference type="InterPro" id="IPR036380">
    <property type="entry name" value="Isochorismatase-like_sf"/>
</dbReference>
<evidence type="ECO:0000259" key="2">
    <source>
        <dbReference type="Pfam" id="PF00857"/>
    </source>
</evidence>
<accession>A0A2T8F4I2</accession>
<dbReference type="Gene3D" id="3.40.50.850">
    <property type="entry name" value="Isochorismatase-like"/>
    <property type="match status" value="1"/>
</dbReference>
<dbReference type="Proteomes" id="UP000246018">
    <property type="component" value="Unassembled WGS sequence"/>
</dbReference>
<comment type="caution">
    <text evidence="3">The sequence shown here is derived from an EMBL/GenBank/DDBJ whole genome shotgun (WGS) entry which is preliminary data.</text>
</comment>
<dbReference type="CDD" id="cd00431">
    <property type="entry name" value="cysteine_hydrolases"/>
    <property type="match status" value="1"/>
</dbReference>
<keyword evidence="1 3" id="KW-0378">Hydrolase</keyword>
<dbReference type="AlphaFoldDB" id="A0A2T8F4I2"/>
<proteinExistence type="predicted"/>
<reference evidence="3 4" key="1">
    <citation type="submission" date="2018-04" db="EMBL/GenBank/DDBJ databases">
        <title>Genome of Nocardioides gansuensis WSJ-1.</title>
        <authorList>
            <person name="Wu S."/>
            <person name="Wang G."/>
        </authorList>
    </citation>
    <scope>NUCLEOTIDE SEQUENCE [LARGE SCALE GENOMIC DNA]</scope>
    <source>
        <strain evidence="3 4">WSJ-1</strain>
    </source>
</reference>
<name>A0A2T8F4I2_9ACTN</name>
<dbReference type="OrthoDB" id="3398739at2"/>
<feature type="domain" description="Isochorismatase-like" evidence="2">
    <location>
        <begin position="22"/>
        <end position="227"/>
    </location>
</feature>
<dbReference type="EMBL" id="QDGZ01000018">
    <property type="protein sequence ID" value="PVG80625.1"/>
    <property type="molecule type" value="Genomic_DNA"/>
</dbReference>
<dbReference type="PANTHER" id="PTHR43540:SF6">
    <property type="entry name" value="ISOCHORISMATASE-LIKE DOMAIN-CONTAINING PROTEIN"/>
    <property type="match status" value="1"/>
</dbReference>
<sequence length="240" mass="25721">MEDQSTVIVARPTPFEFDPSATAVVVVDMQNDFGSRGGMFDRAGIDIAEVQAIVPNIREVLGAARASGVLVVYLKMAFQPDLADSGYPSSPTWLKHAPFKVGSEVTSPAGEPSRTLIRDTWSTDIVPDLTPQPDDLVVYKSRFSGFFGTELHEILQQRGVQRLIVVGATTSVCVDSTVRDAMFRDYHCLVVSDATAEPIAADAPRSNHEASLLTFELLFAHVATTADVVAALSATAALPA</sequence>
<dbReference type="Pfam" id="PF00857">
    <property type="entry name" value="Isochorismatase"/>
    <property type="match status" value="1"/>
</dbReference>
<organism evidence="3 4">
    <name type="scientific">Nocardioides gansuensis</name>
    <dbReference type="NCBI Taxonomy" id="2138300"/>
    <lineage>
        <taxon>Bacteria</taxon>
        <taxon>Bacillati</taxon>
        <taxon>Actinomycetota</taxon>
        <taxon>Actinomycetes</taxon>
        <taxon>Propionibacteriales</taxon>
        <taxon>Nocardioidaceae</taxon>
        <taxon>Nocardioides</taxon>
    </lineage>
</organism>
<dbReference type="InterPro" id="IPR000868">
    <property type="entry name" value="Isochorismatase-like_dom"/>
</dbReference>
<evidence type="ECO:0000256" key="1">
    <source>
        <dbReference type="ARBA" id="ARBA00022801"/>
    </source>
</evidence>
<dbReference type="InterPro" id="IPR050272">
    <property type="entry name" value="Isochorismatase-like_hydrls"/>
</dbReference>